<sequence length="307" mass="32110">MRPRLRAESRKDFGLRTWVETLQFFGLLLLELVALFTVITFAVVLIDRRIGAETLKRWLSGNRITAPLKGVAVGIITPFCSCSTVPMLMGMLRAGAPFTAAAAFLISSPLIDPVILAMLAVMISWQFMLAYTVVITISSIAIALVWDRLGLANQVRKVIVTGGAVDAGPWRGLASEAKPAIVETLRTLKKLSIPLAIGVAVGAVIHGAVPSSVLAGLGNAAWAIPVAALIAIPLYIRGTAAIPIGLSLVGAGVGIGPIFAMIISGTGASLPEATMLSGIFKPRLLAAFLFSIFAIAVAGGFILPIFT</sequence>
<comment type="similarity">
    <text evidence="2">Belongs to the UPF0718 family.</text>
</comment>
<dbReference type="PANTHER" id="PTHR42775:SF2">
    <property type="entry name" value="PERMEASE"/>
    <property type="match status" value="1"/>
</dbReference>
<dbReference type="AlphaFoldDB" id="A0A4R7J282"/>
<keyword evidence="6 7" id="KW-0472">Membrane</keyword>
<feature type="transmembrane region" description="Helical" evidence="7">
    <location>
        <begin position="100"/>
        <end position="123"/>
    </location>
</feature>
<gene>
    <name evidence="8" type="ORF">CLV29_2598</name>
</gene>
<feature type="transmembrane region" description="Helical" evidence="7">
    <location>
        <begin position="191"/>
        <end position="209"/>
    </location>
</feature>
<dbReference type="PANTHER" id="PTHR42775">
    <property type="entry name" value="PERMEASE RV2963-RELATED"/>
    <property type="match status" value="1"/>
</dbReference>
<comment type="subcellular location">
    <subcellularLocation>
        <location evidence="1">Cell membrane</location>
        <topology evidence="1">Multi-pass membrane protein</topology>
    </subcellularLocation>
</comment>
<evidence type="ECO:0008006" key="10">
    <source>
        <dbReference type="Google" id="ProtNLM"/>
    </source>
</evidence>
<dbReference type="InterPro" id="IPR053166">
    <property type="entry name" value="UPF0718_permease"/>
</dbReference>
<proteinExistence type="inferred from homology"/>
<feature type="transmembrane region" description="Helical" evidence="7">
    <location>
        <begin position="284"/>
        <end position="306"/>
    </location>
</feature>
<evidence type="ECO:0000256" key="2">
    <source>
        <dbReference type="ARBA" id="ARBA00006386"/>
    </source>
</evidence>
<evidence type="ECO:0000313" key="9">
    <source>
        <dbReference type="Proteomes" id="UP000295371"/>
    </source>
</evidence>
<evidence type="ECO:0000256" key="6">
    <source>
        <dbReference type="ARBA" id="ARBA00023136"/>
    </source>
</evidence>
<dbReference type="Pfam" id="PF03773">
    <property type="entry name" value="ArsP_1"/>
    <property type="match status" value="1"/>
</dbReference>
<dbReference type="InterPro" id="IPR005524">
    <property type="entry name" value="DUF318"/>
</dbReference>
<evidence type="ECO:0000256" key="7">
    <source>
        <dbReference type="SAM" id="Phobius"/>
    </source>
</evidence>
<keyword evidence="9" id="KW-1185">Reference proteome</keyword>
<keyword evidence="4 7" id="KW-0812">Transmembrane</keyword>
<feature type="transmembrane region" description="Helical" evidence="7">
    <location>
        <begin position="215"/>
        <end position="236"/>
    </location>
</feature>
<feature type="transmembrane region" description="Helical" evidence="7">
    <location>
        <begin position="66"/>
        <end position="88"/>
    </location>
</feature>
<dbReference type="Proteomes" id="UP000295371">
    <property type="component" value="Unassembled WGS sequence"/>
</dbReference>
<evidence type="ECO:0000256" key="3">
    <source>
        <dbReference type="ARBA" id="ARBA00022475"/>
    </source>
</evidence>
<reference evidence="8 9" key="1">
    <citation type="submission" date="2019-03" db="EMBL/GenBank/DDBJ databases">
        <title>Genomic Encyclopedia of Archaeal and Bacterial Type Strains, Phase II (KMG-II): from individual species to whole genera.</title>
        <authorList>
            <person name="Goeker M."/>
        </authorList>
    </citation>
    <scope>NUCLEOTIDE SEQUENCE [LARGE SCALE GENOMIC DNA]</scope>
    <source>
        <strain evidence="8 9">DSM 24323</strain>
    </source>
</reference>
<evidence type="ECO:0000313" key="8">
    <source>
        <dbReference type="EMBL" id="TDT31184.1"/>
    </source>
</evidence>
<organism evidence="8 9">
    <name type="scientific">Naumannella halotolerans</name>
    <dbReference type="NCBI Taxonomy" id="993414"/>
    <lineage>
        <taxon>Bacteria</taxon>
        <taxon>Bacillati</taxon>
        <taxon>Actinomycetota</taxon>
        <taxon>Actinomycetes</taxon>
        <taxon>Propionibacteriales</taxon>
        <taxon>Propionibacteriaceae</taxon>
        <taxon>Naumannella</taxon>
    </lineage>
</organism>
<protein>
    <recommendedName>
        <fullName evidence="10">Permease</fullName>
    </recommendedName>
</protein>
<evidence type="ECO:0000256" key="4">
    <source>
        <dbReference type="ARBA" id="ARBA00022692"/>
    </source>
</evidence>
<evidence type="ECO:0000256" key="5">
    <source>
        <dbReference type="ARBA" id="ARBA00022989"/>
    </source>
</evidence>
<evidence type="ECO:0000256" key="1">
    <source>
        <dbReference type="ARBA" id="ARBA00004651"/>
    </source>
</evidence>
<keyword evidence="3" id="KW-1003">Cell membrane</keyword>
<keyword evidence="5 7" id="KW-1133">Transmembrane helix</keyword>
<comment type="caution">
    <text evidence="8">The sequence shown here is derived from an EMBL/GenBank/DDBJ whole genome shotgun (WGS) entry which is preliminary data.</text>
</comment>
<feature type="transmembrane region" description="Helical" evidence="7">
    <location>
        <begin position="129"/>
        <end position="146"/>
    </location>
</feature>
<accession>A0A4R7J282</accession>
<feature type="transmembrane region" description="Helical" evidence="7">
    <location>
        <begin position="243"/>
        <end position="264"/>
    </location>
</feature>
<feature type="transmembrane region" description="Helical" evidence="7">
    <location>
        <begin position="21"/>
        <end position="46"/>
    </location>
</feature>
<dbReference type="GO" id="GO:0005886">
    <property type="term" value="C:plasma membrane"/>
    <property type="evidence" value="ECO:0007669"/>
    <property type="project" value="UniProtKB-SubCell"/>
</dbReference>
<name>A0A4R7J282_9ACTN</name>
<dbReference type="EMBL" id="SOAW01000002">
    <property type="protein sequence ID" value="TDT31184.1"/>
    <property type="molecule type" value="Genomic_DNA"/>
</dbReference>